<proteinExistence type="predicted"/>
<protein>
    <submittedName>
        <fullName evidence="1">Uncharacterized protein</fullName>
    </submittedName>
</protein>
<name>A0A7X0RFT7_9ACTN</name>
<evidence type="ECO:0000313" key="2">
    <source>
        <dbReference type="Proteomes" id="UP000523955"/>
    </source>
</evidence>
<accession>A0A7X0RFT7</accession>
<keyword evidence="2" id="KW-1185">Reference proteome</keyword>
<organism evidence="1 2">
    <name type="scientific">Nocardioides luti</name>
    <dbReference type="NCBI Taxonomy" id="2761101"/>
    <lineage>
        <taxon>Bacteria</taxon>
        <taxon>Bacillati</taxon>
        <taxon>Actinomycetota</taxon>
        <taxon>Actinomycetes</taxon>
        <taxon>Propionibacteriales</taxon>
        <taxon>Nocardioidaceae</taxon>
        <taxon>Nocardioides</taxon>
    </lineage>
</organism>
<gene>
    <name evidence="1" type="ORF">H5V45_09275</name>
</gene>
<dbReference type="EMBL" id="JACKXE010000001">
    <property type="protein sequence ID" value="MBB6627513.1"/>
    <property type="molecule type" value="Genomic_DNA"/>
</dbReference>
<dbReference type="Proteomes" id="UP000523955">
    <property type="component" value="Unassembled WGS sequence"/>
</dbReference>
<evidence type="ECO:0000313" key="1">
    <source>
        <dbReference type="EMBL" id="MBB6627513.1"/>
    </source>
</evidence>
<dbReference type="AlphaFoldDB" id="A0A7X0RFT7"/>
<reference evidence="1 2" key="1">
    <citation type="submission" date="2020-08" db="EMBL/GenBank/DDBJ databases">
        <authorList>
            <person name="Seo M.-J."/>
        </authorList>
    </citation>
    <scope>NUCLEOTIDE SEQUENCE [LARGE SCALE GENOMIC DNA]</scope>
    <source>
        <strain evidence="1 2">KIGAM211</strain>
    </source>
</reference>
<comment type="caution">
    <text evidence="1">The sequence shown here is derived from an EMBL/GenBank/DDBJ whole genome shotgun (WGS) entry which is preliminary data.</text>
</comment>
<sequence>MARALDAARAGAQRESARHADIADQILCGLERADVDQLRDFIAGLANASDARLRVD</sequence>
<dbReference type="RefSeq" id="WP_185252663.1">
    <property type="nucleotide sequence ID" value="NZ_JACKXE010000001.1"/>
</dbReference>